<feature type="transmembrane region" description="Helical" evidence="1">
    <location>
        <begin position="60"/>
        <end position="78"/>
    </location>
</feature>
<sequence length="79" mass="8935">MISSCYLSQEASTQVPEGVGHQFSDEVITSKEATIGGLHLVPGGARYQSTNYYRRPPFKYIFLFCSFTYTYALLSLSFY</sequence>
<name>A0ABD0TUZ1_DENTH</name>
<keyword evidence="1" id="KW-0472">Membrane</keyword>
<keyword evidence="1" id="KW-0812">Transmembrane</keyword>
<evidence type="ECO:0000256" key="1">
    <source>
        <dbReference type="SAM" id="Phobius"/>
    </source>
</evidence>
<evidence type="ECO:0000313" key="3">
    <source>
        <dbReference type="Proteomes" id="UP001552299"/>
    </source>
</evidence>
<organism evidence="2 3">
    <name type="scientific">Dendrobium thyrsiflorum</name>
    <name type="common">Pinecone-like raceme dendrobium</name>
    <name type="synonym">Orchid</name>
    <dbReference type="NCBI Taxonomy" id="117978"/>
    <lineage>
        <taxon>Eukaryota</taxon>
        <taxon>Viridiplantae</taxon>
        <taxon>Streptophyta</taxon>
        <taxon>Embryophyta</taxon>
        <taxon>Tracheophyta</taxon>
        <taxon>Spermatophyta</taxon>
        <taxon>Magnoliopsida</taxon>
        <taxon>Liliopsida</taxon>
        <taxon>Asparagales</taxon>
        <taxon>Orchidaceae</taxon>
        <taxon>Epidendroideae</taxon>
        <taxon>Malaxideae</taxon>
        <taxon>Dendrobiinae</taxon>
        <taxon>Dendrobium</taxon>
    </lineage>
</organism>
<evidence type="ECO:0000313" key="2">
    <source>
        <dbReference type="EMBL" id="KAL0903427.1"/>
    </source>
</evidence>
<reference evidence="2 3" key="1">
    <citation type="journal article" date="2024" name="Plant Biotechnol. J.">
        <title>Dendrobium thyrsiflorum genome and its molecular insights into genes involved in important horticultural traits.</title>
        <authorList>
            <person name="Chen B."/>
            <person name="Wang J.Y."/>
            <person name="Zheng P.J."/>
            <person name="Li K.L."/>
            <person name="Liang Y.M."/>
            <person name="Chen X.F."/>
            <person name="Zhang C."/>
            <person name="Zhao X."/>
            <person name="He X."/>
            <person name="Zhang G.Q."/>
            <person name="Liu Z.J."/>
            <person name="Xu Q."/>
        </authorList>
    </citation>
    <scope>NUCLEOTIDE SEQUENCE [LARGE SCALE GENOMIC DNA]</scope>
    <source>
        <strain evidence="2">GZMU011</strain>
    </source>
</reference>
<dbReference type="AlphaFoldDB" id="A0ABD0TUZ1"/>
<dbReference type="EMBL" id="JANQDX010000020">
    <property type="protein sequence ID" value="KAL0903427.1"/>
    <property type="molecule type" value="Genomic_DNA"/>
</dbReference>
<gene>
    <name evidence="2" type="ORF">M5K25_027804</name>
</gene>
<proteinExistence type="predicted"/>
<keyword evidence="3" id="KW-1185">Reference proteome</keyword>
<protein>
    <submittedName>
        <fullName evidence="2">Uncharacterized protein</fullName>
    </submittedName>
</protein>
<keyword evidence="1" id="KW-1133">Transmembrane helix</keyword>
<dbReference type="Proteomes" id="UP001552299">
    <property type="component" value="Unassembled WGS sequence"/>
</dbReference>
<comment type="caution">
    <text evidence="2">The sequence shown here is derived from an EMBL/GenBank/DDBJ whole genome shotgun (WGS) entry which is preliminary data.</text>
</comment>
<accession>A0ABD0TUZ1</accession>